<dbReference type="CDD" id="cd03443">
    <property type="entry name" value="PaaI_thioesterase"/>
    <property type="match status" value="1"/>
</dbReference>
<accession>A0ABQ2EKW3</accession>
<gene>
    <name evidence="3" type="ORF">GCM10011394_25340</name>
</gene>
<dbReference type="InterPro" id="IPR003736">
    <property type="entry name" value="PAAI_dom"/>
</dbReference>
<feature type="domain" description="Thioesterase" evidence="2">
    <location>
        <begin position="62"/>
        <end position="140"/>
    </location>
</feature>
<evidence type="ECO:0000256" key="1">
    <source>
        <dbReference type="ARBA" id="ARBA00022801"/>
    </source>
</evidence>
<dbReference type="Gene3D" id="3.10.129.10">
    <property type="entry name" value="Hotdog Thioesterase"/>
    <property type="match status" value="1"/>
</dbReference>
<name>A0ABQ2EKW3_9GAMM</name>
<dbReference type="EMBL" id="BMME01000001">
    <property type="protein sequence ID" value="GGK15031.1"/>
    <property type="molecule type" value="Genomic_DNA"/>
</dbReference>
<comment type="caution">
    <text evidence="3">The sequence shown here is derived from an EMBL/GenBank/DDBJ whole genome shotgun (WGS) entry which is preliminary data.</text>
</comment>
<protein>
    <recommendedName>
        <fullName evidence="2">Thioesterase domain-containing protein</fullName>
    </recommendedName>
</protein>
<keyword evidence="4" id="KW-1185">Reference proteome</keyword>
<dbReference type="NCBIfam" id="TIGR00369">
    <property type="entry name" value="unchar_dom_1"/>
    <property type="match status" value="1"/>
</dbReference>
<evidence type="ECO:0000259" key="2">
    <source>
        <dbReference type="Pfam" id="PF03061"/>
    </source>
</evidence>
<dbReference type="Pfam" id="PF03061">
    <property type="entry name" value="4HBT"/>
    <property type="match status" value="1"/>
</dbReference>
<dbReference type="PANTHER" id="PTHR43240">
    <property type="entry name" value="1,4-DIHYDROXY-2-NAPHTHOYL-COA THIOESTERASE 1"/>
    <property type="match status" value="1"/>
</dbReference>
<dbReference type="SUPFAM" id="SSF54637">
    <property type="entry name" value="Thioesterase/thiol ester dehydrase-isomerase"/>
    <property type="match status" value="1"/>
</dbReference>
<reference evidence="4" key="1">
    <citation type="journal article" date="2019" name="Int. J. Syst. Evol. Microbiol.">
        <title>The Global Catalogue of Microorganisms (GCM) 10K type strain sequencing project: providing services to taxonomists for standard genome sequencing and annotation.</title>
        <authorList>
            <consortium name="The Broad Institute Genomics Platform"/>
            <consortium name="The Broad Institute Genome Sequencing Center for Infectious Disease"/>
            <person name="Wu L."/>
            <person name="Ma J."/>
        </authorList>
    </citation>
    <scope>NUCLEOTIDE SEQUENCE [LARGE SCALE GENOMIC DNA]</scope>
    <source>
        <strain evidence="4">CGMCC 1.8985</strain>
    </source>
</reference>
<proteinExistence type="predicted"/>
<dbReference type="InterPro" id="IPR006683">
    <property type="entry name" value="Thioestr_dom"/>
</dbReference>
<dbReference type="Proteomes" id="UP000599009">
    <property type="component" value="Unassembled WGS sequence"/>
</dbReference>
<dbReference type="RefSeq" id="WP_229659172.1">
    <property type="nucleotide sequence ID" value="NZ_BMME01000001.1"/>
</dbReference>
<sequence>MSAVDTWGDGALNGLEQLRALMVAGSRQPPMGETLGFTLVEVDRGHAVFEGAPDRTVYNPLGSVHGGYAATLLDSACGIAVHSQLDAGRGHTTLELKVSYLRPLTDSSGTVRAAGRVISMGRRVAFAEATLHDGDGRLCATATSTLLVFDIEQPK</sequence>
<evidence type="ECO:0000313" key="4">
    <source>
        <dbReference type="Proteomes" id="UP000599009"/>
    </source>
</evidence>
<dbReference type="InterPro" id="IPR029069">
    <property type="entry name" value="HotDog_dom_sf"/>
</dbReference>
<dbReference type="PANTHER" id="PTHR43240:SF1">
    <property type="entry name" value="BLR5584 PROTEIN"/>
    <property type="match status" value="1"/>
</dbReference>
<evidence type="ECO:0000313" key="3">
    <source>
        <dbReference type="EMBL" id="GGK15031.1"/>
    </source>
</evidence>
<organism evidence="3 4">
    <name type="scientific">Luteimonas terricola</name>
    <dbReference type="NCBI Taxonomy" id="645597"/>
    <lineage>
        <taxon>Bacteria</taxon>
        <taxon>Pseudomonadati</taxon>
        <taxon>Pseudomonadota</taxon>
        <taxon>Gammaproteobacteria</taxon>
        <taxon>Lysobacterales</taxon>
        <taxon>Lysobacteraceae</taxon>
        <taxon>Luteimonas</taxon>
    </lineage>
</organism>
<keyword evidence="1" id="KW-0378">Hydrolase</keyword>